<dbReference type="FunCoup" id="A0A665WA92">
    <property type="interactions" value="47"/>
</dbReference>
<feature type="compositionally biased region" description="Basic and acidic residues" evidence="4">
    <location>
        <begin position="1547"/>
        <end position="1560"/>
    </location>
</feature>
<dbReference type="PANTHER" id="PTHR16181:SF16">
    <property type="entry name" value="FAMILY WITH SEQUENCE SIMILARITY 83 MEMBER HA"/>
    <property type="match status" value="1"/>
</dbReference>
<dbReference type="GO" id="GO:0045095">
    <property type="term" value="C:keratin filament"/>
    <property type="evidence" value="ECO:0007669"/>
    <property type="project" value="TreeGrafter"/>
</dbReference>
<feature type="region of interest" description="Disordered" evidence="4">
    <location>
        <begin position="1345"/>
        <end position="1577"/>
    </location>
</feature>
<comment type="subcellular location">
    <subcellularLocation>
        <location evidence="1">Cytoplasm</location>
    </subcellularLocation>
</comment>
<feature type="compositionally biased region" description="Basic and acidic residues" evidence="4">
    <location>
        <begin position="752"/>
        <end position="774"/>
    </location>
</feature>
<feature type="compositionally biased region" description="Basic and acidic residues" evidence="4">
    <location>
        <begin position="846"/>
        <end position="864"/>
    </location>
</feature>
<dbReference type="GO" id="GO:0007165">
    <property type="term" value="P:signal transduction"/>
    <property type="evidence" value="ECO:0007669"/>
    <property type="project" value="TreeGrafter"/>
</dbReference>
<evidence type="ECO:0000313" key="6">
    <source>
        <dbReference type="Ensembl" id="ENSENLP00000040816.1"/>
    </source>
</evidence>
<evidence type="ECO:0000313" key="7">
    <source>
        <dbReference type="Proteomes" id="UP000472264"/>
    </source>
</evidence>
<dbReference type="SUPFAM" id="SSF56024">
    <property type="entry name" value="Phospholipase D/nuclease"/>
    <property type="match status" value="1"/>
</dbReference>
<proteinExistence type="inferred from homology"/>
<feature type="region of interest" description="Disordered" evidence="4">
    <location>
        <begin position="401"/>
        <end position="471"/>
    </location>
</feature>
<feature type="compositionally biased region" description="Polar residues" evidence="4">
    <location>
        <begin position="1450"/>
        <end position="1478"/>
    </location>
</feature>
<feature type="region of interest" description="Disordered" evidence="4">
    <location>
        <begin position="509"/>
        <end position="541"/>
    </location>
</feature>
<feature type="compositionally biased region" description="Basic and acidic residues" evidence="4">
    <location>
        <begin position="623"/>
        <end position="636"/>
    </location>
</feature>
<feature type="compositionally biased region" description="Low complexity" evidence="4">
    <location>
        <begin position="637"/>
        <end position="650"/>
    </location>
</feature>
<feature type="compositionally biased region" description="Basic and acidic residues" evidence="4">
    <location>
        <begin position="908"/>
        <end position="919"/>
    </location>
</feature>
<dbReference type="Pfam" id="PF07894">
    <property type="entry name" value="SACK1"/>
    <property type="match status" value="1"/>
</dbReference>
<evidence type="ECO:0000256" key="4">
    <source>
        <dbReference type="SAM" id="MobiDB-lite"/>
    </source>
</evidence>
<feature type="compositionally biased region" description="Polar residues" evidence="4">
    <location>
        <begin position="1053"/>
        <end position="1070"/>
    </location>
</feature>
<feature type="compositionally biased region" description="Polar residues" evidence="4">
    <location>
        <begin position="1302"/>
        <end position="1315"/>
    </location>
</feature>
<feature type="compositionally biased region" description="Low complexity" evidence="4">
    <location>
        <begin position="1246"/>
        <end position="1257"/>
    </location>
</feature>
<gene>
    <name evidence="6" type="primary">fam83ha</name>
</gene>
<dbReference type="Proteomes" id="UP000472264">
    <property type="component" value="Chromosome 15"/>
</dbReference>
<evidence type="ECO:0000256" key="1">
    <source>
        <dbReference type="ARBA" id="ARBA00004496"/>
    </source>
</evidence>
<dbReference type="Gene3D" id="3.30.870.10">
    <property type="entry name" value="Endonuclease Chain A"/>
    <property type="match status" value="1"/>
</dbReference>
<reference evidence="6" key="1">
    <citation type="submission" date="2021-04" db="EMBL/GenBank/DDBJ databases">
        <authorList>
            <consortium name="Wellcome Sanger Institute Data Sharing"/>
        </authorList>
    </citation>
    <scope>NUCLEOTIDE SEQUENCE [LARGE SCALE GENOMIC DNA]</scope>
</reference>
<feature type="domain" description="Scaffolding anchor of CK1" evidence="5">
    <location>
        <begin position="13"/>
        <end position="282"/>
    </location>
</feature>
<feature type="compositionally biased region" description="Polar residues" evidence="4">
    <location>
        <begin position="884"/>
        <end position="907"/>
    </location>
</feature>
<dbReference type="InterPro" id="IPR012461">
    <property type="entry name" value="SACK1"/>
</dbReference>
<dbReference type="GO" id="GO:0005737">
    <property type="term" value="C:cytoplasm"/>
    <property type="evidence" value="ECO:0007669"/>
    <property type="project" value="UniProtKB-SubCell"/>
</dbReference>
<feature type="compositionally biased region" description="Low complexity" evidence="4">
    <location>
        <begin position="1071"/>
        <end position="1085"/>
    </location>
</feature>
<dbReference type="OMA" id="CDERMDD"/>
<dbReference type="GO" id="GO:0030335">
    <property type="term" value="P:positive regulation of cell migration"/>
    <property type="evidence" value="ECO:0007669"/>
    <property type="project" value="TreeGrafter"/>
</dbReference>
<dbReference type="GO" id="GO:0044380">
    <property type="term" value="P:protein localization to cytoskeleton"/>
    <property type="evidence" value="ECO:0007669"/>
    <property type="project" value="TreeGrafter"/>
</dbReference>
<feature type="compositionally biased region" description="Basic and acidic residues" evidence="4">
    <location>
        <begin position="1432"/>
        <end position="1446"/>
    </location>
</feature>
<dbReference type="OrthoDB" id="9832446at2759"/>
<feature type="compositionally biased region" description="Low complexity" evidence="4">
    <location>
        <begin position="684"/>
        <end position="697"/>
    </location>
</feature>
<evidence type="ECO:0000256" key="2">
    <source>
        <dbReference type="ARBA" id="ARBA00006937"/>
    </source>
</evidence>
<comment type="similarity">
    <text evidence="2">Belongs to the FAM83 family.</text>
</comment>
<feature type="compositionally biased region" description="Basic and acidic residues" evidence="4">
    <location>
        <begin position="651"/>
        <end position="675"/>
    </location>
</feature>
<dbReference type="GO" id="GO:1990254">
    <property type="term" value="F:keratin filament binding"/>
    <property type="evidence" value="ECO:0007669"/>
    <property type="project" value="TreeGrafter"/>
</dbReference>
<name>A0A665WA92_ECHNA</name>
<feature type="compositionally biased region" description="Low complexity" evidence="4">
    <location>
        <begin position="1397"/>
        <end position="1415"/>
    </location>
</feature>
<feature type="region of interest" description="Disordered" evidence="4">
    <location>
        <begin position="557"/>
        <end position="833"/>
    </location>
</feature>
<dbReference type="InParanoid" id="A0A665WA92"/>
<feature type="region of interest" description="Disordered" evidence="4">
    <location>
        <begin position="846"/>
        <end position="1026"/>
    </location>
</feature>
<organism evidence="6 7">
    <name type="scientific">Echeneis naucrates</name>
    <name type="common">Live sharksucker</name>
    <dbReference type="NCBI Taxonomy" id="173247"/>
    <lineage>
        <taxon>Eukaryota</taxon>
        <taxon>Metazoa</taxon>
        <taxon>Chordata</taxon>
        <taxon>Craniata</taxon>
        <taxon>Vertebrata</taxon>
        <taxon>Euteleostomi</taxon>
        <taxon>Actinopterygii</taxon>
        <taxon>Neopterygii</taxon>
        <taxon>Teleostei</taxon>
        <taxon>Neoteleostei</taxon>
        <taxon>Acanthomorphata</taxon>
        <taxon>Carangaria</taxon>
        <taxon>Carangiformes</taxon>
        <taxon>Echeneidae</taxon>
        <taxon>Echeneis</taxon>
    </lineage>
</organism>
<feature type="compositionally biased region" description="Polar residues" evidence="4">
    <location>
        <begin position="1486"/>
        <end position="1511"/>
    </location>
</feature>
<evidence type="ECO:0000256" key="3">
    <source>
        <dbReference type="ARBA" id="ARBA00022490"/>
    </source>
</evidence>
<feature type="compositionally biased region" description="Basic and acidic residues" evidence="4">
    <location>
        <begin position="927"/>
        <end position="937"/>
    </location>
</feature>
<feature type="compositionally biased region" description="Polar residues" evidence="4">
    <location>
        <begin position="408"/>
        <end position="418"/>
    </location>
</feature>
<feature type="compositionally biased region" description="Polar residues" evidence="4">
    <location>
        <begin position="822"/>
        <end position="831"/>
    </location>
</feature>
<feature type="compositionally biased region" description="Basic and acidic residues" evidence="4">
    <location>
        <begin position="529"/>
        <end position="541"/>
    </location>
</feature>
<keyword evidence="3" id="KW-0963">Cytoplasm</keyword>
<reference evidence="6" key="2">
    <citation type="submission" date="2025-08" db="UniProtKB">
        <authorList>
            <consortium name="Ensembl"/>
        </authorList>
    </citation>
    <scope>IDENTIFICATION</scope>
</reference>
<feature type="compositionally biased region" description="Polar residues" evidence="4">
    <location>
        <begin position="698"/>
        <end position="709"/>
    </location>
</feature>
<feature type="compositionally biased region" description="Polar residues" evidence="4">
    <location>
        <begin position="968"/>
        <end position="988"/>
    </location>
</feature>
<dbReference type="GO" id="GO:0045104">
    <property type="term" value="P:intermediate filament cytoskeleton organization"/>
    <property type="evidence" value="ECO:0007669"/>
    <property type="project" value="TreeGrafter"/>
</dbReference>
<feature type="region of interest" description="Disordered" evidence="4">
    <location>
        <begin position="1053"/>
        <end position="1332"/>
    </location>
</feature>
<dbReference type="Ensembl" id="ENSENLT00000041857.1">
    <property type="protein sequence ID" value="ENSENLP00000040816.1"/>
    <property type="gene ID" value="ENSENLG00000017502.1"/>
</dbReference>
<feature type="compositionally biased region" description="Low complexity" evidence="4">
    <location>
        <begin position="1111"/>
        <end position="1127"/>
    </location>
</feature>
<feature type="compositionally biased region" description="Polar residues" evidence="4">
    <location>
        <begin position="515"/>
        <end position="528"/>
    </location>
</feature>
<sequence>MARRSQCSSAGDNPLDPNYLPPHYREEYRIAVDALVEEDLEGYYKFLYNANVVDFLSTPEIQYIQNSVQAPQLSQHPEQHFLEPAGDGSSDTYWPIHSDLEVPGLDLGWPQVHHFIEPTEVTTLVNPPEPDMPSIKEQARRLIKNAQQVIAVVMDMFTDIDMFADILNAAMRNVAVYILLDEENAHHFINMVSNYRVNLQSIQFLRVRTVSGITYHCRSGKSFKGQMMDRFLLTDCRAVLSGNYSFMWSFEKLHRCMAHLFLGQLVTTFDEEFRILFAQSQPLITENVIAPVEDFSRLQKRQYTSERTPLFRDSRKFLSLENVHPDDRFRHYDERMDPDWRMVALERQGSLHGPSDMHRRFPPQHSRMDPPFDQGYARMPMMENAAFKRHSYAEGVHGRFSHPFLQHPGTTEPENQGRQFHRGHQPYPGPGPEADSSGYDKPWGQDYHSADQCYEPGLPQEMQPPDNFDPVLRYLSSTRNVDFDQDSEKLLPNADLPFSSTAHPRRLSLGHPYACQTSPSPSNPSDQKQCFKEPNTLRKDPSVKQGLRNWRISSYLSACDNPGDEDLPVVPPQGPDPFEEPSNLVEQTGPGMDLPTSKIPNVREFKIPAIPRASQMPNYIKTTVREQPKKSPDEPTNKTTPTPSESSSTAEGEKAEEAEQKEPKTVGLRREESFRRNYNAAMPRSSRLRSSLIFSSLEQQHTSQDTKSAAGQPDEGSEVNEAEQTSLPFLSQVLGKRRPAREPFEWSRYIKPKTDDGANKADDQYASKEERSTDLVENSKAQETPKLPDSEKIESSPSMPRSKASEAALPKTDQPVQPPKSLLTTPLTVDMSNPDDRLLFFREMAAKRKAAKAAEAEKSKDKGPMKPPTDLTTTAVKTEKPEANQVSEKVVHTSQSADLSPKNVSTDEGNKTIPAEESRSVSLSLDANDKTKKHDSQVENDCSISQSSKDEETTISTDAENSELKDSQLATSLPVSAETESCLSNQNPKPVKESSPLHPPTQITATPLPLMEDMHESESPNFNSTSKESILFTPISLSSASAGLNIQNPESVQLETSISSLSQLPEQETGSELSSSKPPVESSFSNQDPTDFGSQTGSALPFAPFSIPEETLSSNLSDSTTSSSILSPKLDKTEVQESVSTSSCDSSQTADNTPAVSESTLAHLDPDSQMMSLETLSTVSAHKESDVSTDTHAVNKEQNKSLNSTTQTDPKESCAPTPSEKSVPDSENDPQIPEVISSKDVKADISPPCLSPSSPKSDVANVSDLESLAFRSDQAERISSLPLSKYTLSEACPSVDPDINSKDSQATTNASPQDAQTEEAPPSEVNLTGSVIPAPVETLCSSALTDSAGSVTSPEAEKAETNTSTLCPSGAPTVAKQVTTDSNKTPVLPSTETSHQTEPTSKLPTEPTPTLEGPPLESPVPAENNKLDQQSEESKVNELPNKKPEDTEVTNKVNKSPTQESIKSDLVNQNSCSESTEITPEEVPVSPQSKQPKSTLSRYHSSTANVLSSSNLRDDTKLLLEQISANSQSRNEATKESPVTDDEKEDEADKNAKREKERGLRTLNRGQPKSSQEKDKLLERIQSMRKERKVYSRFEV</sequence>
<feature type="compositionally biased region" description="Low complexity" evidence="4">
    <location>
        <begin position="1138"/>
        <end position="1147"/>
    </location>
</feature>
<dbReference type="InterPro" id="IPR050944">
    <property type="entry name" value="FAM83"/>
</dbReference>
<feature type="compositionally biased region" description="Polar residues" evidence="4">
    <location>
        <begin position="1169"/>
        <end position="1180"/>
    </location>
</feature>
<feature type="compositionally biased region" description="Polar residues" evidence="4">
    <location>
        <begin position="1148"/>
        <end position="1160"/>
    </location>
</feature>
<reference evidence="6" key="3">
    <citation type="submission" date="2025-09" db="UniProtKB">
        <authorList>
            <consortium name="Ensembl"/>
        </authorList>
    </citation>
    <scope>IDENTIFICATION</scope>
</reference>
<feature type="compositionally biased region" description="Polar residues" evidence="4">
    <location>
        <begin position="1376"/>
        <end position="1396"/>
    </location>
</feature>
<protein>
    <submittedName>
        <fullName evidence="6">Protein FAM83H-like</fullName>
    </submittedName>
</protein>
<dbReference type="GO" id="GO:0019901">
    <property type="term" value="F:protein kinase binding"/>
    <property type="evidence" value="ECO:0007669"/>
    <property type="project" value="TreeGrafter"/>
</dbReference>
<feature type="compositionally biased region" description="Polar residues" evidence="4">
    <location>
        <begin position="1086"/>
        <end position="1098"/>
    </location>
</feature>
<dbReference type="PANTHER" id="PTHR16181">
    <property type="entry name" value="PROTEIN FAM83A-RELATED"/>
    <property type="match status" value="1"/>
</dbReference>
<dbReference type="FunFam" id="3.30.870.10:FF:000004">
    <property type="entry name" value="protein FAM83H isoform X2"/>
    <property type="match status" value="1"/>
</dbReference>
<evidence type="ECO:0000259" key="5">
    <source>
        <dbReference type="Pfam" id="PF07894"/>
    </source>
</evidence>
<keyword evidence="7" id="KW-1185">Reference proteome</keyword>
<accession>A0A665WA92</accession>